<evidence type="ECO:0000313" key="2">
    <source>
        <dbReference type="Proteomes" id="UP000664132"/>
    </source>
</evidence>
<protein>
    <submittedName>
        <fullName evidence="1">Uncharacterized protein</fullName>
    </submittedName>
</protein>
<gene>
    <name evidence="1" type="ORF">IFR04_005629</name>
</gene>
<accession>A0A8H7TLT2</accession>
<reference evidence="1" key="1">
    <citation type="submission" date="2021-02" db="EMBL/GenBank/DDBJ databases">
        <title>Genome sequence Cadophora malorum strain M34.</title>
        <authorList>
            <person name="Stefanovic E."/>
            <person name="Vu D."/>
            <person name="Scully C."/>
            <person name="Dijksterhuis J."/>
            <person name="Roader J."/>
            <person name="Houbraken J."/>
        </authorList>
    </citation>
    <scope>NUCLEOTIDE SEQUENCE</scope>
    <source>
        <strain evidence="1">M34</strain>
    </source>
</reference>
<dbReference type="OrthoDB" id="5347061at2759"/>
<organism evidence="1 2">
    <name type="scientific">Cadophora malorum</name>
    <dbReference type="NCBI Taxonomy" id="108018"/>
    <lineage>
        <taxon>Eukaryota</taxon>
        <taxon>Fungi</taxon>
        <taxon>Dikarya</taxon>
        <taxon>Ascomycota</taxon>
        <taxon>Pezizomycotina</taxon>
        <taxon>Leotiomycetes</taxon>
        <taxon>Helotiales</taxon>
        <taxon>Ploettnerulaceae</taxon>
        <taxon>Cadophora</taxon>
    </lineage>
</organism>
<evidence type="ECO:0000313" key="1">
    <source>
        <dbReference type="EMBL" id="KAG4421218.1"/>
    </source>
</evidence>
<dbReference type="Proteomes" id="UP000664132">
    <property type="component" value="Unassembled WGS sequence"/>
</dbReference>
<sequence length="228" mass="26464">MAGLVRHYQIANNDEPMLGLWKRSFTQDLLWMRRGTLDNLESSRLRNMPSWSWLSCPTAINFDYWGAWDIRRREAGLQALEHHASLVRWDIEWVGDPLVSELKSSKVVIEGPVVELTFNTSPEGFEYRPPYLNINDEVPDFEKKKIPWRCAAQFDQFDAQDRKFPARYLCLLLRSGAYETEKRFEVREAFVILEPVDNSGDIYKGLAKVLSLDTSPENGPLMFNCVDN</sequence>
<proteinExistence type="predicted"/>
<keyword evidence="2" id="KW-1185">Reference proteome</keyword>
<comment type="caution">
    <text evidence="1">The sequence shown here is derived from an EMBL/GenBank/DDBJ whole genome shotgun (WGS) entry which is preliminary data.</text>
</comment>
<dbReference type="EMBL" id="JAFJYH010000069">
    <property type="protein sequence ID" value="KAG4421218.1"/>
    <property type="molecule type" value="Genomic_DNA"/>
</dbReference>
<name>A0A8H7TLT2_9HELO</name>
<dbReference type="AlphaFoldDB" id="A0A8H7TLT2"/>